<evidence type="ECO:0000313" key="2">
    <source>
        <dbReference type="EMBL" id="PON53451.1"/>
    </source>
</evidence>
<protein>
    <recommendedName>
        <fullName evidence="4">Retrovirus-related Pol polyprotein from transposon TNT 1-94</fullName>
    </recommendedName>
</protein>
<feature type="compositionally biased region" description="Polar residues" evidence="1">
    <location>
        <begin position="404"/>
        <end position="413"/>
    </location>
</feature>
<sequence length="434" mass="47135">MILYWCKSSESSSIVALPFLSSLVPLALKLDRSNFAYSLILPTIRPHDLEGCLLGSHPCPPQFLQADEGSSNQASMSYASATQSSSSFVLVPCLIPEYSIWICTDQALMSWLIFCNFDFSFNRSKRAGDLSINDYFLKVRAIAENLAAAGQVLTDEDLLLFILGSLGSKYDPVIINLPSRLETISLPEAQFMLQNQEMRIDQAHSISLPDPHFANLAQKNRSRSGFSNNGGSTSGHYHNDGCGNRGPRGCGGRGCGDHHPVCQIYGRVGHLASRCYSHFDPYMSLDTAASQSPQQPGSSSIPSAYVASSTTINDPSLYIDSGAIDHITSDLTNLALSLDYKGEDKIPVGNGNNLSISHNLGIAFRHPHPHGHAQNSKVERKLPTPVLHDKSPFEMVYHKEPDYQPSTTVTHGTNAAPEVTSELTISSSHSGAPE</sequence>
<dbReference type="Pfam" id="PF14223">
    <property type="entry name" value="Retrotran_gag_2"/>
    <property type="match status" value="1"/>
</dbReference>
<feature type="region of interest" description="Disordered" evidence="1">
    <location>
        <begin position="402"/>
        <end position="434"/>
    </location>
</feature>
<organism evidence="2 3">
    <name type="scientific">Parasponia andersonii</name>
    <name type="common">Sponia andersonii</name>
    <dbReference type="NCBI Taxonomy" id="3476"/>
    <lineage>
        <taxon>Eukaryota</taxon>
        <taxon>Viridiplantae</taxon>
        <taxon>Streptophyta</taxon>
        <taxon>Embryophyta</taxon>
        <taxon>Tracheophyta</taxon>
        <taxon>Spermatophyta</taxon>
        <taxon>Magnoliopsida</taxon>
        <taxon>eudicotyledons</taxon>
        <taxon>Gunneridae</taxon>
        <taxon>Pentapetalae</taxon>
        <taxon>rosids</taxon>
        <taxon>fabids</taxon>
        <taxon>Rosales</taxon>
        <taxon>Cannabaceae</taxon>
        <taxon>Parasponia</taxon>
    </lineage>
</organism>
<dbReference type="OrthoDB" id="1912561at2759"/>
<evidence type="ECO:0000256" key="1">
    <source>
        <dbReference type="SAM" id="MobiDB-lite"/>
    </source>
</evidence>
<accession>A0A2P5BXF2</accession>
<dbReference type="PANTHER" id="PTHR47481">
    <property type="match status" value="1"/>
</dbReference>
<dbReference type="EMBL" id="JXTB01000206">
    <property type="protein sequence ID" value="PON53451.1"/>
    <property type="molecule type" value="Genomic_DNA"/>
</dbReference>
<feature type="compositionally biased region" description="Polar residues" evidence="1">
    <location>
        <begin position="421"/>
        <end position="434"/>
    </location>
</feature>
<reference evidence="3" key="1">
    <citation type="submission" date="2016-06" db="EMBL/GenBank/DDBJ databases">
        <title>Parallel loss of symbiosis genes in relatives of nitrogen-fixing non-legume Parasponia.</title>
        <authorList>
            <person name="Van Velzen R."/>
            <person name="Holmer R."/>
            <person name="Bu F."/>
            <person name="Rutten L."/>
            <person name="Van Zeijl A."/>
            <person name="Liu W."/>
            <person name="Santuari L."/>
            <person name="Cao Q."/>
            <person name="Sharma T."/>
            <person name="Shen D."/>
            <person name="Roswanjaya Y."/>
            <person name="Wardhani T."/>
            <person name="Kalhor M.S."/>
            <person name="Jansen J."/>
            <person name="Van den Hoogen J."/>
            <person name="Gungor B."/>
            <person name="Hartog M."/>
            <person name="Hontelez J."/>
            <person name="Verver J."/>
            <person name="Yang W.-C."/>
            <person name="Schijlen E."/>
            <person name="Repin R."/>
            <person name="Schilthuizen M."/>
            <person name="Schranz E."/>
            <person name="Heidstra R."/>
            <person name="Miyata K."/>
            <person name="Fedorova E."/>
            <person name="Kohlen W."/>
            <person name="Bisseling T."/>
            <person name="Smit S."/>
            <person name="Geurts R."/>
        </authorList>
    </citation>
    <scope>NUCLEOTIDE SEQUENCE [LARGE SCALE GENOMIC DNA]</scope>
    <source>
        <strain evidence="3">cv. WU1-14</strain>
    </source>
</reference>
<dbReference type="Proteomes" id="UP000237105">
    <property type="component" value="Unassembled WGS sequence"/>
</dbReference>
<evidence type="ECO:0000313" key="3">
    <source>
        <dbReference type="Proteomes" id="UP000237105"/>
    </source>
</evidence>
<keyword evidence="3" id="KW-1185">Reference proteome</keyword>
<dbReference type="AlphaFoldDB" id="A0A2P5BXF2"/>
<name>A0A2P5BXF2_PARAD</name>
<gene>
    <name evidence="2" type="ORF">PanWU01x14_201710</name>
</gene>
<proteinExistence type="predicted"/>
<dbReference type="PANTHER" id="PTHR47481:SF31">
    <property type="entry name" value="OS01G0873500 PROTEIN"/>
    <property type="match status" value="1"/>
</dbReference>
<comment type="caution">
    <text evidence="2">The sequence shown here is derived from an EMBL/GenBank/DDBJ whole genome shotgun (WGS) entry which is preliminary data.</text>
</comment>
<evidence type="ECO:0008006" key="4">
    <source>
        <dbReference type="Google" id="ProtNLM"/>
    </source>
</evidence>